<feature type="compositionally biased region" description="Acidic residues" evidence="1">
    <location>
        <begin position="11"/>
        <end position="36"/>
    </location>
</feature>
<reference evidence="2 3" key="1">
    <citation type="submission" date="2020-10" db="EMBL/GenBank/DDBJ databases">
        <title>The Coptis chinensis genome and diversification of protoberbering-type alkaloids.</title>
        <authorList>
            <person name="Wang B."/>
            <person name="Shu S."/>
            <person name="Song C."/>
            <person name="Liu Y."/>
        </authorList>
    </citation>
    <scope>NUCLEOTIDE SEQUENCE [LARGE SCALE GENOMIC DNA]</scope>
    <source>
        <strain evidence="2">HL-2020</strain>
        <tissue evidence="2">Leaf</tissue>
    </source>
</reference>
<feature type="compositionally biased region" description="Basic and acidic residues" evidence="1">
    <location>
        <begin position="37"/>
        <end position="47"/>
    </location>
</feature>
<dbReference type="EMBL" id="JADFTS010000005">
    <property type="protein sequence ID" value="KAF9606807.1"/>
    <property type="molecule type" value="Genomic_DNA"/>
</dbReference>
<dbReference type="AlphaFoldDB" id="A0A835HZ54"/>
<name>A0A835HZ54_9MAGN</name>
<proteinExistence type="predicted"/>
<evidence type="ECO:0000313" key="2">
    <source>
        <dbReference type="EMBL" id="KAF9606807.1"/>
    </source>
</evidence>
<organism evidence="2 3">
    <name type="scientific">Coptis chinensis</name>
    <dbReference type="NCBI Taxonomy" id="261450"/>
    <lineage>
        <taxon>Eukaryota</taxon>
        <taxon>Viridiplantae</taxon>
        <taxon>Streptophyta</taxon>
        <taxon>Embryophyta</taxon>
        <taxon>Tracheophyta</taxon>
        <taxon>Spermatophyta</taxon>
        <taxon>Magnoliopsida</taxon>
        <taxon>Ranunculales</taxon>
        <taxon>Ranunculaceae</taxon>
        <taxon>Coptidoideae</taxon>
        <taxon>Coptis</taxon>
    </lineage>
</organism>
<accession>A0A835HZ54</accession>
<protein>
    <submittedName>
        <fullName evidence="2">Uncharacterized protein</fullName>
    </submittedName>
</protein>
<dbReference type="Proteomes" id="UP000631114">
    <property type="component" value="Unassembled WGS sequence"/>
</dbReference>
<gene>
    <name evidence="2" type="ORF">IFM89_028183</name>
</gene>
<keyword evidence="3" id="KW-1185">Reference proteome</keyword>
<comment type="caution">
    <text evidence="2">The sequence shown here is derived from an EMBL/GenBank/DDBJ whole genome shotgun (WGS) entry which is preliminary data.</text>
</comment>
<evidence type="ECO:0000313" key="3">
    <source>
        <dbReference type="Proteomes" id="UP000631114"/>
    </source>
</evidence>
<evidence type="ECO:0000256" key="1">
    <source>
        <dbReference type="SAM" id="MobiDB-lite"/>
    </source>
</evidence>
<feature type="region of interest" description="Disordered" evidence="1">
    <location>
        <begin position="1"/>
        <end position="47"/>
    </location>
</feature>
<sequence length="114" mass="12672">MDQVAEAAKQEDDEDADDNGMDGFLTEDEDDDEEGSDREMGDEADSVRFQKLAAQAKAFRSIEDDDDYSDDEELQSPMWIPSKASGVGRVAQHAEQRRAEIEKDKVNKAELAAS</sequence>